<evidence type="ECO:0000256" key="1">
    <source>
        <dbReference type="ARBA" id="ARBA00004496"/>
    </source>
</evidence>
<name>A0A200I438_9ENTE</name>
<dbReference type="SUPFAM" id="SSF52728">
    <property type="entry name" value="PTS IIb component"/>
    <property type="match status" value="1"/>
</dbReference>
<comment type="subcellular location">
    <subcellularLocation>
        <location evidence="1">Cytoplasm</location>
    </subcellularLocation>
</comment>
<evidence type="ECO:0000313" key="9">
    <source>
        <dbReference type="EMBL" id="OUZ19279.1"/>
    </source>
</evidence>
<evidence type="ECO:0000256" key="5">
    <source>
        <dbReference type="ARBA" id="ARBA00022679"/>
    </source>
</evidence>
<sequence length="156" mass="17944">MTIELVRIDDRLIHGQVATTWTRNYEIEQILIINDEAKNDPVQHSVANFAVPAGVKVVIFGVRQFAEVMKKSEIKKRTMLLFTNPIDIKFLVDEGLQISEVNAGGMRFRDGRRRLEKAISVTDDEHSAFLYLMNKGIHINVQMVPKDPRVDYKTLY</sequence>
<dbReference type="Pfam" id="PF03830">
    <property type="entry name" value="PTSIIB_sorb"/>
    <property type="match status" value="1"/>
</dbReference>
<dbReference type="GO" id="GO:0008982">
    <property type="term" value="F:protein-N(PI)-phosphohistidine-sugar phosphotransferase activity"/>
    <property type="evidence" value="ECO:0007669"/>
    <property type="project" value="InterPro"/>
</dbReference>
<organism evidence="9 10">
    <name type="scientific">Enterococcus cecorum</name>
    <dbReference type="NCBI Taxonomy" id="44008"/>
    <lineage>
        <taxon>Bacteria</taxon>
        <taxon>Bacillati</taxon>
        <taxon>Bacillota</taxon>
        <taxon>Bacilli</taxon>
        <taxon>Lactobacillales</taxon>
        <taxon>Enterococcaceae</taxon>
        <taxon>Enterococcus</taxon>
    </lineage>
</organism>
<evidence type="ECO:0000256" key="6">
    <source>
        <dbReference type="ARBA" id="ARBA00022683"/>
    </source>
</evidence>
<evidence type="ECO:0000256" key="3">
    <source>
        <dbReference type="ARBA" id="ARBA00022490"/>
    </source>
</evidence>
<dbReference type="Gene3D" id="3.40.35.10">
    <property type="entry name" value="Phosphotransferase system, sorbose subfamily IIB component"/>
    <property type="match status" value="1"/>
</dbReference>
<keyword evidence="3" id="KW-0963">Cytoplasm</keyword>
<reference evidence="9 10" key="1">
    <citation type="submission" date="2017-05" db="EMBL/GenBank/DDBJ databases">
        <title>The Genome Sequence of Enterococcus faecium 2D5_DIV0622.</title>
        <authorList>
            <consortium name="The Broad Institute Genomics Platform"/>
            <consortium name="The Broad Institute Genomic Center for Infectious Diseases"/>
            <person name="Earl A."/>
            <person name="Manson A."/>
            <person name="Schwartman J."/>
            <person name="Gilmore M."/>
            <person name="Abouelleil A."/>
            <person name="Cao P."/>
            <person name="Chapman S."/>
            <person name="Cusick C."/>
            <person name="Shea T."/>
            <person name="Young S."/>
            <person name="Neafsey D."/>
            <person name="Nusbaum C."/>
            <person name="Birren B."/>
        </authorList>
    </citation>
    <scope>NUCLEOTIDE SEQUENCE [LARGE SCALE GENOMIC DNA]</scope>
    <source>
        <strain evidence="9 10">2D5_DIV0622</strain>
    </source>
</reference>
<dbReference type="Proteomes" id="UP000196503">
    <property type="component" value="Unassembled WGS sequence"/>
</dbReference>
<comment type="caution">
    <text evidence="9">The sequence shown here is derived from an EMBL/GenBank/DDBJ whole genome shotgun (WGS) entry which is preliminary data.</text>
</comment>
<dbReference type="EMBL" id="NIBL01000001">
    <property type="protein sequence ID" value="OUZ19279.1"/>
    <property type="molecule type" value="Genomic_DNA"/>
</dbReference>
<keyword evidence="7" id="KW-0418">Kinase</keyword>
<keyword evidence="2" id="KW-0813">Transport</keyword>
<keyword evidence="4" id="KW-0762">Sugar transport</keyword>
<dbReference type="PROSITE" id="PS51101">
    <property type="entry name" value="PTS_EIIB_TYPE_4"/>
    <property type="match status" value="1"/>
</dbReference>
<evidence type="ECO:0000256" key="2">
    <source>
        <dbReference type="ARBA" id="ARBA00022448"/>
    </source>
</evidence>
<dbReference type="AlphaFoldDB" id="A0A200I438"/>
<evidence type="ECO:0000256" key="7">
    <source>
        <dbReference type="ARBA" id="ARBA00022777"/>
    </source>
</evidence>
<dbReference type="GO" id="GO:0016301">
    <property type="term" value="F:kinase activity"/>
    <property type="evidence" value="ECO:0007669"/>
    <property type="project" value="UniProtKB-KW"/>
</dbReference>
<proteinExistence type="predicted"/>
<keyword evidence="5" id="KW-0808">Transferase</keyword>
<gene>
    <name evidence="9" type="ORF">A5869_000928</name>
</gene>
<keyword evidence="6" id="KW-0598">Phosphotransferase system</keyword>
<dbReference type="InterPro" id="IPR036667">
    <property type="entry name" value="PTS_IIB_sorbose-sp_sf"/>
</dbReference>
<feature type="domain" description="PTS EIIB type-4" evidence="8">
    <location>
        <begin position="1"/>
        <end position="156"/>
    </location>
</feature>
<dbReference type="GO" id="GO:0005737">
    <property type="term" value="C:cytoplasm"/>
    <property type="evidence" value="ECO:0007669"/>
    <property type="project" value="UniProtKB-SubCell"/>
</dbReference>
<evidence type="ECO:0000313" key="10">
    <source>
        <dbReference type="Proteomes" id="UP000196503"/>
    </source>
</evidence>
<evidence type="ECO:0000259" key="8">
    <source>
        <dbReference type="PROSITE" id="PS51101"/>
    </source>
</evidence>
<protein>
    <recommendedName>
        <fullName evidence="8">PTS EIIB type-4 domain-containing protein</fullName>
    </recommendedName>
</protein>
<dbReference type="GO" id="GO:0009401">
    <property type="term" value="P:phosphoenolpyruvate-dependent sugar phosphotransferase system"/>
    <property type="evidence" value="ECO:0007669"/>
    <property type="project" value="UniProtKB-KW"/>
</dbReference>
<dbReference type="RefSeq" id="WP_087663044.1">
    <property type="nucleotide sequence ID" value="NZ_NIBL01000001.1"/>
</dbReference>
<evidence type="ECO:0000256" key="4">
    <source>
        <dbReference type="ARBA" id="ARBA00022597"/>
    </source>
</evidence>
<accession>A0A200I438</accession>
<dbReference type="InterPro" id="IPR004720">
    <property type="entry name" value="PTS_IIB_sorbose-sp"/>
</dbReference>